<dbReference type="OrthoDB" id="5148486at2"/>
<sequence>MIESIPAPCPTHPTTYHERIQVLPSGSRRIFRFESVVGLPRRCAVLETELMDADREIDLMDYLWVLEHKGRGARVFTALLSVAIGVFVGFAASGYSSTGVSIGTMAIALVVAAALGLLIEAASARVATVRLRRILDWRKRVGF</sequence>
<dbReference type="Proteomes" id="UP000547973">
    <property type="component" value="Unassembled WGS sequence"/>
</dbReference>
<accession>A0A7Y9Z9G5</accession>
<name>A0A7Y9Z9G5_9MICO</name>
<evidence type="ECO:0000313" key="3">
    <source>
        <dbReference type="Proteomes" id="UP000547973"/>
    </source>
</evidence>
<reference evidence="2 3" key="1">
    <citation type="submission" date="2020-07" db="EMBL/GenBank/DDBJ databases">
        <title>Sequencing the genomes of 1000 actinobacteria strains.</title>
        <authorList>
            <person name="Klenk H.-P."/>
        </authorList>
    </citation>
    <scope>NUCLEOTIDE SEQUENCE [LARGE SCALE GENOMIC DNA]</scope>
    <source>
        <strain evidence="2 3">DSM 19970</strain>
    </source>
</reference>
<gene>
    <name evidence="2" type="ORF">BKA03_001376</name>
</gene>
<keyword evidence="1" id="KW-0812">Transmembrane</keyword>
<dbReference type="RefSeq" id="WP_062075057.1">
    <property type="nucleotide sequence ID" value="NZ_BBRC01000005.1"/>
</dbReference>
<dbReference type="EMBL" id="JACBZO010000001">
    <property type="protein sequence ID" value="NYI41257.1"/>
    <property type="molecule type" value="Genomic_DNA"/>
</dbReference>
<comment type="caution">
    <text evidence="2">The sequence shown here is derived from an EMBL/GenBank/DDBJ whole genome shotgun (WGS) entry which is preliminary data.</text>
</comment>
<dbReference type="AlphaFoldDB" id="A0A7Y9Z9G5"/>
<keyword evidence="3" id="KW-1185">Reference proteome</keyword>
<evidence type="ECO:0000313" key="2">
    <source>
        <dbReference type="EMBL" id="NYI41257.1"/>
    </source>
</evidence>
<evidence type="ECO:0000256" key="1">
    <source>
        <dbReference type="SAM" id="Phobius"/>
    </source>
</evidence>
<feature type="transmembrane region" description="Helical" evidence="1">
    <location>
        <begin position="102"/>
        <end position="123"/>
    </location>
</feature>
<keyword evidence="1" id="KW-0472">Membrane</keyword>
<protein>
    <submittedName>
        <fullName evidence="2">Uncharacterized protein</fullName>
    </submittedName>
</protein>
<organism evidence="2 3">
    <name type="scientific">Demequina lutea</name>
    <dbReference type="NCBI Taxonomy" id="431489"/>
    <lineage>
        <taxon>Bacteria</taxon>
        <taxon>Bacillati</taxon>
        <taxon>Actinomycetota</taxon>
        <taxon>Actinomycetes</taxon>
        <taxon>Micrococcales</taxon>
        <taxon>Demequinaceae</taxon>
        <taxon>Demequina</taxon>
    </lineage>
</organism>
<feature type="transmembrane region" description="Helical" evidence="1">
    <location>
        <begin position="75"/>
        <end position="96"/>
    </location>
</feature>
<keyword evidence="1" id="KW-1133">Transmembrane helix</keyword>
<proteinExistence type="predicted"/>